<protein>
    <submittedName>
        <fullName evidence="2">Uncharacterized protein</fullName>
    </submittedName>
</protein>
<gene>
    <name evidence="2" type="ORF">GCM10023187_20670</name>
</gene>
<evidence type="ECO:0000313" key="3">
    <source>
        <dbReference type="Proteomes" id="UP001500936"/>
    </source>
</evidence>
<keyword evidence="1" id="KW-0812">Transmembrane</keyword>
<keyword evidence="3" id="KW-1185">Reference proteome</keyword>
<dbReference type="Proteomes" id="UP001500936">
    <property type="component" value="Unassembled WGS sequence"/>
</dbReference>
<dbReference type="RefSeq" id="WP_345266688.1">
    <property type="nucleotide sequence ID" value="NZ_BAABHB010000003.1"/>
</dbReference>
<comment type="caution">
    <text evidence="2">The sequence shown here is derived from an EMBL/GenBank/DDBJ whole genome shotgun (WGS) entry which is preliminary data.</text>
</comment>
<organism evidence="2 3">
    <name type="scientific">Nibrella viscosa</name>
    <dbReference type="NCBI Taxonomy" id="1084524"/>
    <lineage>
        <taxon>Bacteria</taxon>
        <taxon>Pseudomonadati</taxon>
        <taxon>Bacteroidota</taxon>
        <taxon>Cytophagia</taxon>
        <taxon>Cytophagales</taxon>
        <taxon>Spirosomataceae</taxon>
        <taxon>Nibrella</taxon>
    </lineage>
</organism>
<accession>A0ABP8KDJ0</accession>
<keyword evidence="1" id="KW-1133">Transmembrane helix</keyword>
<evidence type="ECO:0000313" key="2">
    <source>
        <dbReference type="EMBL" id="GAA4404017.1"/>
    </source>
</evidence>
<reference evidence="3" key="1">
    <citation type="journal article" date="2019" name="Int. J. Syst. Evol. Microbiol.">
        <title>The Global Catalogue of Microorganisms (GCM) 10K type strain sequencing project: providing services to taxonomists for standard genome sequencing and annotation.</title>
        <authorList>
            <consortium name="The Broad Institute Genomics Platform"/>
            <consortium name="The Broad Institute Genome Sequencing Center for Infectious Disease"/>
            <person name="Wu L."/>
            <person name="Ma J."/>
        </authorList>
    </citation>
    <scope>NUCLEOTIDE SEQUENCE [LARGE SCALE GENOMIC DNA]</scope>
    <source>
        <strain evidence="3">JCM 17925</strain>
    </source>
</reference>
<proteinExistence type="predicted"/>
<evidence type="ECO:0000256" key="1">
    <source>
        <dbReference type="SAM" id="Phobius"/>
    </source>
</evidence>
<sequence>MKNKAGTIIGFVLGLTGFLFLFKMIFLDHILPEDELAPGIVVMAAILNGLLFALAGHVIQRYVAKKRN</sequence>
<feature type="transmembrane region" description="Helical" evidence="1">
    <location>
        <begin position="39"/>
        <end position="59"/>
    </location>
</feature>
<keyword evidence="1" id="KW-0472">Membrane</keyword>
<feature type="transmembrane region" description="Helical" evidence="1">
    <location>
        <begin position="7"/>
        <end position="27"/>
    </location>
</feature>
<name>A0ABP8KDJ0_9BACT</name>
<dbReference type="EMBL" id="BAABHB010000003">
    <property type="protein sequence ID" value="GAA4404017.1"/>
    <property type="molecule type" value="Genomic_DNA"/>
</dbReference>